<feature type="transmembrane region" description="Helical" evidence="1">
    <location>
        <begin position="6"/>
        <end position="24"/>
    </location>
</feature>
<dbReference type="InterPro" id="IPR007563">
    <property type="entry name" value="DUF554"/>
</dbReference>
<dbReference type="Proteomes" id="UP000238415">
    <property type="component" value="Unassembled WGS sequence"/>
</dbReference>
<dbReference type="PANTHER" id="PTHR36111:SF2">
    <property type="entry name" value="INNER MEMBRANE PROTEIN"/>
    <property type="match status" value="1"/>
</dbReference>
<feature type="transmembrane region" description="Helical" evidence="1">
    <location>
        <begin position="31"/>
        <end position="52"/>
    </location>
</feature>
<name>A0A2T0AS71_9FIRM</name>
<dbReference type="RefSeq" id="WP_245907829.1">
    <property type="nucleotide sequence ID" value="NZ_CP136418.1"/>
</dbReference>
<feature type="transmembrane region" description="Helical" evidence="1">
    <location>
        <begin position="177"/>
        <end position="203"/>
    </location>
</feature>
<evidence type="ECO:0000313" key="2">
    <source>
        <dbReference type="EMBL" id="PRR72916.1"/>
    </source>
</evidence>
<protein>
    <submittedName>
        <fullName evidence="2">Putative membrane protein YdfK</fullName>
    </submittedName>
</protein>
<keyword evidence="1" id="KW-1133">Transmembrane helix</keyword>
<dbReference type="AlphaFoldDB" id="A0A2T0AS71"/>
<dbReference type="PANTHER" id="PTHR36111">
    <property type="entry name" value="INNER MEMBRANE PROTEIN-RELATED"/>
    <property type="match status" value="1"/>
</dbReference>
<comment type="caution">
    <text evidence="2">The sequence shown here is derived from an EMBL/GenBank/DDBJ whole genome shotgun (WGS) entry which is preliminary data.</text>
</comment>
<organism evidence="2 3">
    <name type="scientific">Neomoorella humiferrea</name>
    <dbReference type="NCBI Taxonomy" id="676965"/>
    <lineage>
        <taxon>Bacteria</taxon>
        <taxon>Bacillati</taxon>
        <taxon>Bacillota</taxon>
        <taxon>Clostridia</taxon>
        <taxon>Neomoorellales</taxon>
        <taxon>Neomoorellaceae</taxon>
        <taxon>Neomoorella</taxon>
    </lineage>
</organism>
<reference evidence="2 3" key="1">
    <citation type="submission" date="2018-03" db="EMBL/GenBank/DDBJ databases">
        <title>Genome sequence of Moorella humiferrea DSM 23265.</title>
        <authorList>
            <person name="Poehlein A."/>
            <person name="Daniel R."/>
        </authorList>
    </citation>
    <scope>NUCLEOTIDE SEQUENCE [LARGE SCALE GENOMIC DNA]</scope>
    <source>
        <strain evidence="2 3">DSM 23265</strain>
    </source>
</reference>
<evidence type="ECO:0000313" key="3">
    <source>
        <dbReference type="Proteomes" id="UP000238415"/>
    </source>
</evidence>
<dbReference type="Pfam" id="PF04474">
    <property type="entry name" value="DUF554"/>
    <property type="match status" value="1"/>
</dbReference>
<sequence length="228" mass="23588">MGLLGTLVNVLAILAGAFVGIVIGTRLPQRLIKTVTQATGLGILLIGMIMAVQTKKPILVIIGLVAGAVTGELLNLEGLLNNCGRRLEKFIAGRSGGEISRAFVSASLLYCVGAMAIMGSLEAGLKGSYTILYAKAVLDGILAVTMAAIQGWGIALASVSVLLYQGSLTIMASWLQGYLTAAVVNEITACGGLLLIAIALGVLEIKEMHVGNFLPALLFVALFTLLGY</sequence>
<proteinExistence type="predicted"/>
<keyword evidence="1" id="KW-0472">Membrane</keyword>
<feature type="transmembrane region" description="Helical" evidence="1">
    <location>
        <begin position="101"/>
        <end position="121"/>
    </location>
</feature>
<accession>A0A2T0AS71</accession>
<feature type="transmembrane region" description="Helical" evidence="1">
    <location>
        <begin position="141"/>
        <end position="165"/>
    </location>
</feature>
<gene>
    <name evidence="2" type="primary">ydfK</name>
    <name evidence="2" type="ORF">MOHU_13390</name>
</gene>
<evidence type="ECO:0000256" key="1">
    <source>
        <dbReference type="SAM" id="Phobius"/>
    </source>
</evidence>
<dbReference type="EMBL" id="PVXM01000025">
    <property type="protein sequence ID" value="PRR72916.1"/>
    <property type="molecule type" value="Genomic_DNA"/>
</dbReference>
<keyword evidence="3" id="KW-1185">Reference proteome</keyword>
<keyword evidence="1" id="KW-0812">Transmembrane</keyword>
<feature type="transmembrane region" description="Helical" evidence="1">
    <location>
        <begin position="209"/>
        <end position="227"/>
    </location>
</feature>
<feature type="transmembrane region" description="Helical" evidence="1">
    <location>
        <begin position="58"/>
        <end position="80"/>
    </location>
</feature>